<comment type="caution">
    <text evidence="1">The sequence shown here is derived from an EMBL/GenBank/DDBJ whole genome shotgun (WGS) entry which is preliminary data.</text>
</comment>
<gene>
    <name evidence="1" type="ORF">ACFFVK_15880</name>
</gene>
<keyword evidence="2" id="KW-1185">Reference proteome</keyword>
<evidence type="ECO:0000313" key="2">
    <source>
        <dbReference type="Proteomes" id="UP001589562"/>
    </source>
</evidence>
<evidence type="ECO:0000313" key="1">
    <source>
        <dbReference type="EMBL" id="MFB9110065.1"/>
    </source>
</evidence>
<organism evidence="1 2">
    <name type="scientific">Flavobacterium gyeonganense</name>
    <dbReference type="NCBI Taxonomy" id="1310418"/>
    <lineage>
        <taxon>Bacteria</taxon>
        <taxon>Pseudomonadati</taxon>
        <taxon>Bacteroidota</taxon>
        <taxon>Flavobacteriia</taxon>
        <taxon>Flavobacteriales</taxon>
        <taxon>Flavobacteriaceae</taxon>
        <taxon>Flavobacterium</taxon>
    </lineage>
</organism>
<sequence length="272" mass="30221">MKNIKKIILGVGATLLMMTSCSSDEMKYDPSVVRDYALQLNGNPWNINVGITTRPIFVYKDNGEYFGNYSSLYRFALEKGSYKFIASDIPAEMVPLPVNLNDFIVPQSINADQKVNLSAVVPYATPFEEKLNMNILTRTGTLRLKSKDIVADPSYSVIKTTVFVKRNGYKVSDETFVKGDMSVSRSKKTTTGGINYLDDFIVFQTDEAANNVTVRIEFMTADLVVVKTKEIEGSFPILGNGVTNVDFNLNDADTPIIKDYVVTINGVVQVNK</sequence>
<reference evidence="1 2" key="1">
    <citation type="submission" date="2024-09" db="EMBL/GenBank/DDBJ databases">
        <authorList>
            <person name="Sun Q."/>
            <person name="Mori K."/>
        </authorList>
    </citation>
    <scope>NUCLEOTIDE SEQUENCE [LARGE SCALE GENOMIC DNA]</scope>
    <source>
        <strain evidence="1 2">CECT 8365</strain>
    </source>
</reference>
<accession>A0ABV5HDS3</accession>
<dbReference type="Proteomes" id="UP001589562">
    <property type="component" value="Unassembled WGS sequence"/>
</dbReference>
<name>A0ABV5HDS3_9FLAO</name>
<protein>
    <recommendedName>
        <fullName evidence="3">DUF1735 domain-containing protein</fullName>
    </recommendedName>
</protein>
<dbReference type="EMBL" id="JBHMFE010000020">
    <property type="protein sequence ID" value="MFB9110065.1"/>
    <property type="molecule type" value="Genomic_DNA"/>
</dbReference>
<evidence type="ECO:0008006" key="3">
    <source>
        <dbReference type="Google" id="ProtNLM"/>
    </source>
</evidence>
<dbReference type="RefSeq" id="WP_278009883.1">
    <property type="nucleotide sequence ID" value="NZ_CP121112.1"/>
</dbReference>
<dbReference type="PROSITE" id="PS51257">
    <property type="entry name" value="PROKAR_LIPOPROTEIN"/>
    <property type="match status" value="1"/>
</dbReference>
<proteinExistence type="predicted"/>